<dbReference type="PANTHER" id="PTHR48090:SF1">
    <property type="entry name" value="PROPHAGE BACTOPRENOL GLUCOSYL TRANSFERASE HOMOLOG"/>
    <property type="match status" value="1"/>
</dbReference>
<evidence type="ECO:0000256" key="4">
    <source>
        <dbReference type="ARBA" id="ARBA00022692"/>
    </source>
</evidence>
<evidence type="ECO:0000256" key="3">
    <source>
        <dbReference type="ARBA" id="ARBA00022679"/>
    </source>
</evidence>
<dbReference type="SUPFAM" id="SSF53448">
    <property type="entry name" value="Nucleotide-diphospho-sugar transferases"/>
    <property type="match status" value="1"/>
</dbReference>
<dbReference type="GO" id="GO:0005886">
    <property type="term" value="C:plasma membrane"/>
    <property type="evidence" value="ECO:0007669"/>
    <property type="project" value="TreeGrafter"/>
</dbReference>
<evidence type="ECO:0000259" key="8">
    <source>
        <dbReference type="Pfam" id="PF00535"/>
    </source>
</evidence>
<feature type="transmembrane region" description="Helical" evidence="7">
    <location>
        <begin position="232"/>
        <end position="255"/>
    </location>
</feature>
<keyword evidence="4 7" id="KW-0812">Transmembrane</keyword>
<dbReference type="GO" id="GO:0016757">
    <property type="term" value="F:glycosyltransferase activity"/>
    <property type="evidence" value="ECO:0007669"/>
    <property type="project" value="UniProtKB-KW"/>
</dbReference>
<keyword evidence="6 7" id="KW-0472">Membrane</keyword>
<evidence type="ECO:0000256" key="5">
    <source>
        <dbReference type="ARBA" id="ARBA00022989"/>
    </source>
</evidence>
<evidence type="ECO:0000256" key="6">
    <source>
        <dbReference type="ARBA" id="ARBA00023136"/>
    </source>
</evidence>
<accession>A0A2N8HGH6</accession>
<name>A0A2N8HGH6_9BACT</name>
<dbReference type="OrthoDB" id="9807778at2"/>
<protein>
    <submittedName>
        <fullName evidence="9">Glycosyl transferase</fullName>
    </submittedName>
</protein>
<dbReference type="PANTHER" id="PTHR48090">
    <property type="entry name" value="UNDECAPRENYL-PHOSPHATE 4-DEOXY-4-FORMAMIDO-L-ARABINOSE TRANSFERASE-RELATED"/>
    <property type="match status" value="1"/>
</dbReference>
<evidence type="ECO:0000256" key="7">
    <source>
        <dbReference type="SAM" id="Phobius"/>
    </source>
</evidence>
<feature type="domain" description="Glycosyltransferase 2-like" evidence="8">
    <location>
        <begin position="27"/>
        <end position="159"/>
    </location>
</feature>
<comment type="subcellular location">
    <subcellularLocation>
        <location evidence="1">Membrane</location>
        <topology evidence="1">Multi-pass membrane protein</topology>
    </subcellularLocation>
</comment>
<keyword evidence="5 7" id="KW-1133">Transmembrane helix</keyword>
<dbReference type="InterPro" id="IPR001173">
    <property type="entry name" value="Glyco_trans_2-like"/>
</dbReference>
<evidence type="ECO:0000256" key="2">
    <source>
        <dbReference type="ARBA" id="ARBA00022676"/>
    </source>
</evidence>
<dbReference type="EMBL" id="PJKA01000003">
    <property type="protein sequence ID" value="PNC19824.1"/>
    <property type="molecule type" value="Genomic_DNA"/>
</dbReference>
<keyword evidence="2" id="KW-0328">Glycosyltransferase</keyword>
<reference evidence="9 10" key="1">
    <citation type="journal article" date="2017" name="BMC Genomics">
        <title>Genome sequencing of 39 Akkermansia muciniphila isolates reveals its population structure, genomic and functional diverisity, and global distribution in mammalian gut microbiotas.</title>
        <authorList>
            <person name="Guo X."/>
            <person name="Li S."/>
            <person name="Zhang J."/>
            <person name="Wu F."/>
            <person name="Li X."/>
            <person name="Wu D."/>
            <person name="Zhang M."/>
            <person name="Ou Z."/>
            <person name="Jie Z."/>
            <person name="Yan Q."/>
            <person name="Li P."/>
            <person name="Yi J."/>
            <person name="Peng Y."/>
        </authorList>
    </citation>
    <scope>NUCLEOTIDE SEQUENCE [LARGE SCALE GENOMIC DNA]</scope>
    <source>
        <strain evidence="9 10">GP24</strain>
    </source>
</reference>
<feature type="transmembrane region" description="Helical" evidence="7">
    <location>
        <begin position="267"/>
        <end position="292"/>
    </location>
</feature>
<evidence type="ECO:0000256" key="1">
    <source>
        <dbReference type="ARBA" id="ARBA00004141"/>
    </source>
</evidence>
<dbReference type="AlphaFoldDB" id="A0A2N8HGH6"/>
<dbReference type="Gene3D" id="3.90.550.10">
    <property type="entry name" value="Spore Coat Polysaccharide Biosynthesis Protein SpsA, Chain A"/>
    <property type="match status" value="1"/>
</dbReference>
<dbReference type="RefSeq" id="WP_102712061.1">
    <property type="nucleotide sequence ID" value="NZ_CABMLK010000002.1"/>
</dbReference>
<dbReference type="CDD" id="cd04187">
    <property type="entry name" value="DPM1_like_bac"/>
    <property type="match status" value="1"/>
</dbReference>
<dbReference type="InterPro" id="IPR050256">
    <property type="entry name" value="Glycosyltransferase_2"/>
</dbReference>
<evidence type="ECO:0000313" key="9">
    <source>
        <dbReference type="EMBL" id="PNC19824.1"/>
    </source>
</evidence>
<organism evidence="9 10">
    <name type="scientific">Akkermansia muciniphila</name>
    <dbReference type="NCBI Taxonomy" id="239935"/>
    <lineage>
        <taxon>Bacteria</taxon>
        <taxon>Pseudomonadati</taxon>
        <taxon>Verrucomicrobiota</taxon>
        <taxon>Verrucomicrobiia</taxon>
        <taxon>Verrucomicrobiales</taxon>
        <taxon>Akkermansiaceae</taxon>
        <taxon>Akkermansia</taxon>
    </lineage>
</organism>
<dbReference type="InterPro" id="IPR029044">
    <property type="entry name" value="Nucleotide-diphossugar_trans"/>
</dbReference>
<dbReference type="Pfam" id="PF00535">
    <property type="entry name" value="Glycos_transf_2"/>
    <property type="match status" value="1"/>
</dbReference>
<keyword evidence="3 9" id="KW-0808">Transferase</keyword>
<evidence type="ECO:0000313" key="10">
    <source>
        <dbReference type="Proteomes" id="UP000236000"/>
    </source>
</evidence>
<comment type="caution">
    <text evidence="9">The sequence shown here is derived from an EMBL/GenBank/DDBJ whole genome shotgun (WGS) entry which is preliminary data.</text>
</comment>
<dbReference type="Proteomes" id="UP000236000">
    <property type="component" value="Unassembled WGS sequence"/>
</dbReference>
<sequence length="312" mass="34889">MTDPQVQLSIVATVYCTGSYLAEFCSRSFAAALEAGYDPSRTEVVLVNDGCPRGGLEDALKEREKDSRVRVVDLSRNFGHHLAMYVACEEARGERVFLIDSDLEEAPEWLGDFSREMEGTGADVVYGVQEKRKGGLFESVSGELFYTVFNLLSDQQITRNMVTARLMSARFLREMLKFQDREPFFFGLCVSAGFRQVPCMVKKASTSPTTYTFRKKMALAVNSVVSYSARPLVYISYFGMGVTLVAMLYVAWVLVRQLLYNVAPPGWASSVASIWLVGGLILMCLGVIGIYISKIYNETKHRPAVVVARRYE</sequence>
<proteinExistence type="predicted"/>
<gene>
    <name evidence="9" type="ORF">CXU22_02085</name>
</gene>